<comment type="caution">
    <text evidence="5">The sequence shown here is derived from an EMBL/GenBank/DDBJ whole genome shotgun (WGS) entry which is preliminary data.</text>
</comment>
<protein>
    <recommendedName>
        <fullName evidence="2">SWR1-complex protein 5</fullName>
    </recommendedName>
</protein>
<dbReference type="VEuPathDB" id="FungiDB:PADG_06617"/>
<sequence>MAPPAIPTGTQGGAMAVTPGDAQNAMRVSTTGREYELEEEEEEYNSDDDTDFDVNAPATDDDEDEDREGDEIIEGADRDRPSKRRKLSPGADDGDLVMDAGFDSGDEITIRAGKEMMEKARRKEIEKKTGKKGNNITKLDSDEDDADEFEIDDDVGGVGGFVRTRGMKMRMQEEQRPLARADGATVDVDALWEQMKTVGPSPIPPKPIGQEPRDGMTSERDKQNDRSTTRKSLHQMLDQAHPSSKTPQIPAGEETITIKRVYKFAGEVITEDKTVPKDSAEAKLYLSEEKAKKNKQSISYKKAEKDNDPYDGGNIPLRRPLRKYSRFDPNPPDMVKKSWEKNVDAPGGAGVGGGEQPKGPKLNTVMKSQLDWAKYVDRTGIKDELDVHSKAKEGYLSRMDFLNRVDAKREEERRNARLKNL</sequence>
<dbReference type="VEuPathDB" id="FungiDB:PABG_06089"/>
<dbReference type="AlphaFoldDB" id="A0A1D2JF88"/>
<dbReference type="EMBL" id="LZYO01000131">
    <property type="protein sequence ID" value="ODH29724.1"/>
    <property type="molecule type" value="Genomic_DNA"/>
</dbReference>
<dbReference type="Pfam" id="PF07572">
    <property type="entry name" value="BCNT"/>
    <property type="match status" value="1"/>
</dbReference>
<feature type="compositionally biased region" description="Acidic residues" evidence="3">
    <location>
        <begin position="59"/>
        <end position="74"/>
    </location>
</feature>
<evidence type="ECO:0000256" key="2">
    <source>
        <dbReference type="ARBA" id="ARBA00019138"/>
    </source>
</evidence>
<dbReference type="PROSITE" id="PS51279">
    <property type="entry name" value="BCNT_C"/>
    <property type="match status" value="1"/>
</dbReference>
<reference evidence="5 6" key="1">
    <citation type="submission" date="2016-06" db="EMBL/GenBank/DDBJ databases">
        <authorList>
            <person name="Kjaerup R.B."/>
            <person name="Dalgaard T.S."/>
            <person name="Juul-Madsen H.R."/>
        </authorList>
    </citation>
    <scope>NUCLEOTIDE SEQUENCE [LARGE SCALE GENOMIC DNA]</scope>
    <source>
        <strain evidence="5 6">Pb300</strain>
    </source>
</reference>
<dbReference type="InterPro" id="IPR011421">
    <property type="entry name" value="BCNT-C"/>
</dbReference>
<organism evidence="5 6">
    <name type="scientific">Paracoccidioides brasiliensis</name>
    <dbReference type="NCBI Taxonomy" id="121759"/>
    <lineage>
        <taxon>Eukaryota</taxon>
        <taxon>Fungi</taxon>
        <taxon>Dikarya</taxon>
        <taxon>Ascomycota</taxon>
        <taxon>Pezizomycotina</taxon>
        <taxon>Eurotiomycetes</taxon>
        <taxon>Eurotiomycetidae</taxon>
        <taxon>Onygenales</taxon>
        <taxon>Ajellomycetaceae</taxon>
        <taxon>Paracoccidioides</taxon>
    </lineage>
</organism>
<feature type="compositionally biased region" description="Basic and acidic residues" evidence="3">
    <location>
        <begin position="334"/>
        <end position="343"/>
    </location>
</feature>
<feature type="region of interest" description="Disordered" evidence="3">
    <location>
        <begin position="290"/>
        <end position="362"/>
    </location>
</feature>
<comment type="similarity">
    <text evidence="1">Belongs to the SWC5 family.</text>
</comment>
<evidence type="ECO:0000313" key="6">
    <source>
        <dbReference type="Proteomes" id="UP000242814"/>
    </source>
</evidence>
<feature type="region of interest" description="Disordered" evidence="3">
    <location>
        <begin position="120"/>
        <end position="159"/>
    </location>
</feature>
<proteinExistence type="inferred from homology"/>
<evidence type="ECO:0000256" key="3">
    <source>
        <dbReference type="SAM" id="MobiDB-lite"/>
    </source>
</evidence>
<dbReference type="PANTHER" id="PTHR48407">
    <property type="entry name" value="CRANIOFACIAL DEVELOPMENT PROTEIN 1"/>
    <property type="match status" value="1"/>
</dbReference>
<feature type="region of interest" description="Disordered" evidence="3">
    <location>
        <begin position="193"/>
        <end position="252"/>
    </location>
</feature>
<dbReference type="InterPro" id="IPR027124">
    <property type="entry name" value="Swc5/CFDP1/2"/>
</dbReference>
<evidence type="ECO:0000256" key="1">
    <source>
        <dbReference type="ARBA" id="ARBA00010465"/>
    </source>
</evidence>
<dbReference type="PANTHER" id="PTHR48407:SF1">
    <property type="entry name" value="CRANIOFACIAL DEVELOPMENT PROTEIN 1"/>
    <property type="match status" value="1"/>
</dbReference>
<accession>A0A1D2JF88</accession>
<feature type="compositionally biased region" description="Acidic residues" evidence="3">
    <location>
        <begin position="36"/>
        <end position="52"/>
    </location>
</feature>
<feature type="compositionally biased region" description="Basic and acidic residues" evidence="3">
    <location>
        <begin position="211"/>
        <end position="228"/>
    </location>
</feature>
<name>A0A1D2JF88_PARBR</name>
<gene>
    <name evidence="5" type="ORF">ACO22_03694</name>
</gene>
<feature type="region of interest" description="Disordered" evidence="3">
    <location>
        <begin position="1"/>
        <end position="103"/>
    </location>
</feature>
<evidence type="ECO:0000313" key="5">
    <source>
        <dbReference type="EMBL" id="ODH29724.1"/>
    </source>
</evidence>
<dbReference type="GO" id="GO:0000812">
    <property type="term" value="C:Swr1 complex"/>
    <property type="evidence" value="ECO:0007669"/>
    <property type="project" value="TreeGrafter"/>
</dbReference>
<dbReference type="Proteomes" id="UP000242814">
    <property type="component" value="Unassembled WGS sequence"/>
</dbReference>
<evidence type="ECO:0000259" key="4">
    <source>
        <dbReference type="PROSITE" id="PS51279"/>
    </source>
</evidence>
<feature type="domain" description="BCNT-C" evidence="4">
    <location>
        <begin position="342"/>
        <end position="421"/>
    </location>
</feature>
<feature type="compositionally biased region" description="Gly residues" evidence="3">
    <location>
        <begin position="347"/>
        <end position="356"/>
    </location>
</feature>
<feature type="compositionally biased region" description="Acidic residues" evidence="3">
    <location>
        <begin position="141"/>
        <end position="155"/>
    </location>
</feature>